<dbReference type="Pfam" id="PF00005">
    <property type="entry name" value="ABC_tran"/>
    <property type="match status" value="1"/>
</dbReference>
<proteinExistence type="inferred from homology"/>
<evidence type="ECO:0000313" key="12">
    <source>
        <dbReference type="Proteomes" id="UP000077856"/>
    </source>
</evidence>
<evidence type="ECO:0000259" key="9">
    <source>
        <dbReference type="PROSITE" id="PS50893"/>
    </source>
</evidence>
<dbReference type="PROSITE" id="PS00211">
    <property type="entry name" value="ABC_TRANSPORTER_1"/>
    <property type="match status" value="1"/>
</dbReference>
<evidence type="ECO:0000313" key="11">
    <source>
        <dbReference type="EMBL" id="AND41940.1"/>
    </source>
</evidence>
<dbReference type="InterPro" id="IPR003593">
    <property type="entry name" value="AAA+_ATPase"/>
</dbReference>
<dbReference type="GO" id="GO:0140359">
    <property type="term" value="F:ABC-type transporter activity"/>
    <property type="evidence" value="ECO:0007669"/>
    <property type="project" value="InterPro"/>
</dbReference>
<dbReference type="eggNOG" id="COG1132">
    <property type="taxonomic scope" value="Bacteria"/>
</dbReference>
<dbReference type="PANTHER" id="PTHR24221:SF654">
    <property type="entry name" value="ATP-BINDING CASSETTE SUB-FAMILY B MEMBER 6"/>
    <property type="match status" value="1"/>
</dbReference>
<protein>
    <submittedName>
        <fullName evidence="11">Multidrug ABC transporter</fullName>
    </submittedName>
</protein>
<feature type="domain" description="ABC transmembrane type-1" evidence="10">
    <location>
        <begin position="23"/>
        <end position="317"/>
    </location>
</feature>
<sequence length="597" mass="67102">MKPVLYFFRQLYCYSGKKLYLNLLGMVLISFLDGVGLLLLIPVINYSGMASFEGENVWFASIIALLNTIPAMVGLSVILGSFLFVNLFQNLLQRYITIQNVKIQHGFARYLRLEIYRDLLQANWGFYIKRRKTDLINTITAELARVSAGTNTFLQFITSIIFTIIQIGIAFMLSPSITMFVLVSGFILALFSRGFIKRSRMLGSRTSENGKIFLAGITDNFNGIKDIKSNALEQSRMDWFKSISQRMYVEQMEYIRLKTVSQFYYKVASSALISIFIFLSVNLYNAKSAQLMLIVIIFTRLWPRVTGIQSGLEQIATTIPALKAVINLKNDSRAAREIVQLESKSIMPLTINKGIECRDVMFRYNLNENIYALKNVNAFFPSNQTTAVVGKSGAGKSTLIDLIMGLNQPEAGMLIIDGEPLTKDNLLALRNSISYVPQEPFLFNTTIRENLLFIKPDATEKEIWEALKFAAADFVSKLPEGLDTLIGDRGIRLSGGERQRLVLARAILRKPAILVLDEATSALDTENETKIQEALERLNGEMTIIVIAHRLSTIRNADQVIVLDKGEIIQKGEFVQLARDHNGVFSSLLGKQIETAL</sequence>
<dbReference type="AlphaFoldDB" id="A0A160MFH9"/>
<dbReference type="GO" id="GO:0016887">
    <property type="term" value="F:ATP hydrolysis activity"/>
    <property type="evidence" value="ECO:0007669"/>
    <property type="project" value="InterPro"/>
</dbReference>
<dbReference type="GO" id="GO:0034040">
    <property type="term" value="F:ATPase-coupled lipid transmembrane transporter activity"/>
    <property type="evidence" value="ECO:0007669"/>
    <property type="project" value="TreeGrafter"/>
</dbReference>
<dbReference type="SMART" id="SM00382">
    <property type="entry name" value="AAA"/>
    <property type="match status" value="1"/>
</dbReference>
<feature type="transmembrane region" description="Helical" evidence="8">
    <location>
        <begin position="20"/>
        <end position="45"/>
    </location>
</feature>
<dbReference type="EMBL" id="CP015506">
    <property type="protein sequence ID" value="AND41940.1"/>
    <property type="molecule type" value="Genomic_DNA"/>
</dbReference>
<evidence type="ECO:0000256" key="6">
    <source>
        <dbReference type="ARBA" id="ARBA00022989"/>
    </source>
</evidence>
<feature type="transmembrane region" description="Helical" evidence="8">
    <location>
        <begin position="153"/>
        <end position="171"/>
    </location>
</feature>
<dbReference type="PROSITE" id="PS50893">
    <property type="entry name" value="ABC_TRANSPORTER_2"/>
    <property type="match status" value="1"/>
</dbReference>
<dbReference type="SUPFAM" id="SSF52540">
    <property type="entry name" value="P-loop containing nucleoside triphosphate hydrolases"/>
    <property type="match status" value="1"/>
</dbReference>
<evidence type="ECO:0000256" key="7">
    <source>
        <dbReference type="ARBA" id="ARBA00023136"/>
    </source>
</evidence>
<dbReference type="InterPro" id="IPR017871">
    <property type="entry name" value="ABC_transporter-like_CS"/>
</dbReference>
<name>A0A160MFH9_9BACI</name>
<dbReference type="InterPro" id="IPR003439">
    <property type="entry name" value="ABC_transporter-like_ATP-bd"/>
</dbReference>
<keyword evidence="6 8" id="KW-1133">Transmembrane helix</keyword>
<keyword evidence="4" id="KW-0547">Nucleotide-binding</keyword>
<comment type="subcellular location">
    <subcellularLocation>
        <location evidence="1">Cell membrane</location>
        <topology evidence="1">Multi-pass membrane protein</topology>
    </subcellularLocation>
</comment>
<evidence type="ECO:0000256" key="3">
    <source>
        <dbReference type="ARBA" id="ARBA00022692"/>
    </source>
</evidence>
<dbReference type="Proteomes" id="UP000077856">
    <property type="component" value="Chromosome"/>
</dbReference>
<dbReference type="GO" id="GO:0005886">
    <property type="term" value="C:plasma membrane"/>
    <property type="evidence" value="ECO:0007669"/>
    <property type="project" value="UniProtKB-SubCell"/>
</dbReference>
<dbReference type="KEGG" id="bon:A361_23285"/>
<evidence type="ECO:0000259" key="10">
    <source>
        <dbReference type="PROSITE" id="PS50929"/>
    </source>
</evidence>
<dbReference type="Pfam" id="PF00664">
    <property type="entry name" value="ABC_membrane"/>
    <property type="match status" value="1"/>
</dbReference>
<evidence type="ECO:0000256" key="4">
    <source>
        <dbReference type="ARBA" id="ARBA00022741"/>
    </source>
</evidence>
<comment type="similarity">
    <text evidence="2">Belongs to the ABC transporter superfamily.</text>
</comment>
<dbReference type="InterPro" id="IPR039421">
    <property type="entry name" value="Type_1_exporter"/>
</dbReference>
<dbReference type="Gene3D" id="1.20.1560.10">
    <property type="entry name" value="ABC transporter type 1, transmembrane domain"/>
    <property type="match status" value="1"/>
</dbReference>
<dbReference type="InterPro" id="IPR011527">
    <property type="entry name" value="ABC1_TM_dom"/>
</dbReference>
<evidence type="ECO:0000256" key="8">
    <source>
        <dbReference type="SAM" id="Phobius"/>
    </source>
</evidence>
<dbReference type="STRING" id="1196031.A361_23285"/>
<evidence type="ECO:0000256" key="2">
    <source>
        <dbReference type="ARBA" id="ARBA00005417"/>
    </source>
</evidence>
<evidence type="ECO:0000256" key="5">
    <source>
        <dbReference type="ARBA" id="ARBA00022840"/>
    </source>
</evidence>
<dbReference type="PROSITE" id="PS50929">
    <property type="entry name" value="ABC_TM1F"/>
    <property type="match status" value="1"/>
</dbReference>
<feature type="transmembrane region" description="Helical" evidence="8">
    <location>
        <begin position="263"/>
        <end position="284"/>
    </location>
</feature>
<accession>A0A160MFH9</accession>
<reference evidence="11 12" key="1">
    <citation type="submission" date="2016-04" db="EMBL/GenBank/DDBJ databases">
        <title>Complete genome sequence of Bacillus oceanisediminis strain 2691.</title>
        <authorList>
            <person name="Jeong H."/>
            <person name="Kim H.J."/>
            <person name="Lee D.-W."/>
        </authorList>
    </citation>
    <scope>NUCLEOTIDE SEQUENCE [LARGE SCALE GENOMIC DNA]</scope>
    <source>
        <strain evidence="11 12">2691</strain>
    </source>
</reference>
<dbReference type="FunFam" id="3.40.50.300:FF:000218">
    <property type="entry name" value="Multidrug ABC transporter ATP-binding protein"/>
    <property type="match status" value="1"/>
</dbReference>
<keyword evidence="7 8" id="KW-0472">Membrane</keyword>
<feature type="domain" description="ABC transporter" evidence="9">
    <location>
        <begin position="355"/>
        <end position="590"/>
    </location>
</feature>
<dbReference type="Gene3D" id="3.40.50.300">
    <property type="entry name" value="P-loop containing nucleotide triphosphate hydrolases"/>
    <property type="match status" value="1"/>
</dbReference>
<gene>
    <name evidence="11" type="ORF">A361_23285</name>
</gene>
<evidence type="ECO:0000256" key="1">
    <source>
        <dbReference type="ARBA" id="ARBA00004651"/>
    </source>
</evidence>
<keyword evidence="5" id="KW-0067">ATP-binding</keyword>
<dbReference type="RefSeq" id="WP_019383194.1">
    <property type="nucleotide sequence ID" value="NZ_CP015506.1"/>
</dbReference>
<dbReference type="PANTHER" id="PTHR24221">
    <property type="entry name" value="ATP-BINDING CASSETTE SUB-FAMILY B"/>
    <property type="match status" value="1"/>
</dbReference>
<dbReference type="InterPro" id="IPR036640">
    <property type="entry name" value="ABC1_TM_sf"/>
</dbReference>
<dbReference type="InterPro" id="IPR027417">
    <property type="entry name" value="P-loop_NTPase"/>
</dbReference>
<keyword evidence="3 8" id="KW-0812">Transmembrane</keyword>
<feature type="transmembrane region" description="Helical" evidence="8">
    <location>
        <begin position="177"/>
        <end position="196"/>
    </location>
</feature>
<organism evidence="11 12">
    <name type="scientific">Cytobacillus oceanisediminis 2691</name>
    <dbReference type="NCBI Taxonomy" id="1196031"/>
    <lineage>
        <taxon>Bacteria</taxon>
        <taxon>Bacillati</taxon>
        <taxon>Bacillota</taxon>
        <taxon>Bacilli</taxon>
        <taxon>Bacillales</taxon>
        <taxon>Bacillaceae</taxon>
        <taxon>Cytobacillus</taxon>
    </lineage>
</organism>
<dbReference type="GO" id="GO:0005524">
    <property type="term" value="F:ATP binding"/>
    <property type="evidence" value="ECO:0007669"/>
    <property type="project" value="UniProtKB-KW"/>
</dbReference>
<dbReference type="SUPFAM" id="SSF90123">
    <property type="entry name" value="ABC transporter transmembrane region"/>
    <property type="match status" value="1"/>
</dbReference>
<feature type="transmembrane region" description="Helical" evidence="8">
    <location>
        <begin position="57"/>
        <end position="85"/>
    </location>
</feature>